<dbReference type="PANTHER" id="PTHR15076">
    <property type="entry name" value="CD99/MIC2 PROTEIN RELATED"/>
    <property type="match status" value="1"/>
</dbReference>
<proteinExistence type="inferred from homology"/>
<keyword evidence="5" id="KW-0732">Signal</keyword>
<keyword evidence="4 13" id="KW-0812">Transmembrane</keyword>
<feature type="transmembrane region" description="Helical" evidence="13">
    <location>
        <begin position="126"/>
        <end position="149"/>
    </location>
</feature>
<accession>A0AAD9DZL2</accession>
<comment type="caution">
    <text evidence="14">The sequence shown here is derived from an EMBL/GenBank/DDBJ whole genome shotgun (WGS) entry which is preliminary data.</text>
</comment>
<evidence type="ECO:0000256" key="9">
    <source>
        <dbReference type="ARBA" id="ARBA00023136"/>
    </source>
</evidence>
<dbReference type="PANTHER" id="PTHR15076:SF12">
    <property type="entry name" value="CD99 ANTIGEN-LIKE PROTEIN 2"/>
    <property type="match status" value="1"/>
</dbReference>
<name>A0AAD9DZL2_9TELE</name>
<comment type="subcellular location">
    <subcellularLocation>
        <location evidence="1">Cell junction</location>
    </subcellularLocation>
    <subcellularLocation>
        <location evidence="10">Cell membrane</location>
        <topology evidence="10">Single-pass type I membrane protein</topology>
        <orientation evidence="10">Extracellular side</orientation>
    </subcellularLocation>
</comment>
<evidence type="ECO:0000256" key="5">
    <source>
        <dbReference type="ARBA" id="ARBA00022729"/>
    </source>
</evidence>
<evidence type="ECO:0000313" key="14">
    <source>
        <dbReference type="EMBL" id="KAK1797057.1"/>
    </source>
</evidence>
<evidence type="ECO:0000313" key="15">
    <source>
        <dbReference type="Proteomes" id="UP001239994"/>
    </source>
</evidence>
<feature type="compositionally biased region" description="Basic and acidic residues" evidence="12">
    <location>
        <begin position="289"/>
        <end position="302"/>
    </location>
</feature>
<dbReference type="Proteomes" id="UP001239994">
    <property type="component" value="Unassembled WGS sequence"/>
</dbReference>
<keyword evidence="3" id="KW-1003">Cell membrane</keyword>
<evidence type="ECO:0000256" key="2">
    <source>
        <dbReference type="ARBA" id="ARBA00008763"/>
    </source>
</evidence>
<dbReference type="GO" id="GO:0005886">
    <property type="term" value="C:plasma membrane"/>
    <property type="evidence" value="ECO:0007669"/>
    <property type="project" value="UniProtKB-SubCell"/>
</dbReference>
<feature type="non-terminal residue" evidence="14">
    <location>
        <position position="1"/>
    </location>
</feature>
<evidence type="ECO:0000256" key="7">
    <source>
        <dbReference type="ARBA" id="ARBA00022949"/>
    </source>
</evidence>
<feature type="region of interest" description="Disordered" evidence="12">
    <location>
        <begin position="284"/>
        <end position="324"/>
    </location>
</feature>
<feature type="transmembrane region" description="Helical" evidence="13">
    <location>
        <begin position="329"/>
        <end position="350"/>
    </location>
</feature>
<dbReference type="GO" id="GO:0007155">
    <property type="term" value="P:cell adhesion"/>
    <property type="evidence" value="ECO:0007669"/>
    <property type="project" value="UniProtKB-KW"/>
</dbReference>
<keyword evidence="9 13" id="KW-0472">Membrane</keyword>
<keyword evidence="8 13" id="KW-1133">Transmembrane helix</keyword>
<evidence type="ECO:0000256" key="13">
    <source>
        <dbReference type="SAM" id="Phobius"/>
    </source>
</evidence>
<keyword evidence="7" id="KW-0965">Cell junction</keyword>
<dbReference type="AlphaFoldDB" id="A0AAD9DZL2"/>
<keyword evidence="15" id="KW-1185">Reference proteome</keyword>
<evidence type="ECO:0000256" key="3">
    <source>
        <dbReference type="ARBA" id="ARBA00022475"/>
    </source>
</evidence>
<reference evidence="14" key="1">
    <citation type="submission" date="2023-03" db="EMBL/GenBank/DDBJ databases">
        <title>Electrophorus voltai genome.</title>
        <authorList>
            <person name="Bian C."/>
        </authorList>
    </citation>
    <scope>NUCLEOTIDE SEQUENCE</scope>
    <source>
        <strain evidence="14">CB-2022</strain>
        <tissue evidence="14">Muscle</tissue>
    </source>
</reference>
<evidence type="ECO:0000256" key="10">
    <source>
        <dbReference type="ARBA" id="ARBA00037814"/>
    </source>
</evidence>
<feature type="region of interest" description="Disordered" evidence="12">
    <location>
        <begin position="165"/>
        <end position="233"/>
    </location>
</feature>
<evidence type="ECO:0000256" key="12">
    <source>
        <dbReference type="SAM" id="MobiDB-lite"/>
    </source>
</evidence>
<dbReference type="InterPro" id="IPR022078">
    <property type="entry name" value="CD99L2"/>
</dbReference>
<keyword evidence="6" id="KW-0130">Cell adhesion</keyword>
<gene>
    <name evidence="14" type="ORF">P4O66_008458</name>
</gene>
<dbReference type="EMBL" id="JAROKS010000014">
    <property type="protein sequence ID" value="KAK1797057.1"/>
    <property type="molecule type" value="Genomic_DNA"/>
</dbReference>
<evidence type="ECO:0000256" key="11">
    <source>
        <dbReference type="ARBA" id="ARBA00040427"/>
    </source>
</evidence>
<dbReference type="Pfam" id="PF12301">
    <property type="entry name" value="CD99L2"/>
    <property type="match status" value="1"/>
</dbReference>
<evidence type="ECO:0000256" key="6">
    <source>
        <dbReference type="ARBA" id="ARBA00022889"/>
    </source>
</evidence>
<evidence type="ECO:0000256" key="8">
    <source>
        <dbReference type="ARBA" id="ARBA00022989"/>
    </source>
</evidence>
<protein>
    <recommendedName>
        <fullName evidence="11">CD99 antigen-like protein 2</fullName>
    </recommendedName>
</protein>
<evidence type="ECO:0000256" key="1">
    <source>
        <dbReference type="ARBA" id="ARBA00004282"/>
    </source>
</evidence>
<comment type="similarity">
    <text evidence="2">Belongs to the CD99 family.</text>
</comment>
<organism evidence="14 15">
    <name type="scientific">Electrophorus voltai</name>
    <dbReference type="NCBI Taxonomy" id="2609070"/>
    <lineage>
        <taxon>Eukaryota</taxon>
        <taxon>Metazoa</taxon>
        <taxon>Chordata</taxon>
        <taxon>Craniata</taxon>
        <taxon>Vertebrata</taxon>
        <taxon>Euteleostomi</taxon>
        <taxon>Actinopterygii</taxon>
        <taxon>Neopterygii</taxon>
        <taxon>Teleostei</taxon>
        <taxon>Ostariophysi</taxon>
        <taxon>Gymnotiformes</taxon>
        <taxon>Gymnotoidei</taxon>
        <taxon>Gymnotidae</taxon>
        <taxon>Electrophorus</taxon>
    </lineage>
</organism>
<dbReference type="GO" id="GO:0070161">
    <property type="term" value="C:anchoring junction"/>
    <property type="evidence" value="ECO:0007669"/>
    <property type="project" value="UniProtKB-SubCell"/>
</dbReference>
<sequence>GREEIAESGRYGGIRLNEENRRGARFGNQKLNRQKTRLVRIPKNGSTSQLGTRKGTALSPCTARPRVPLIRTADVVAAFRSPLSHRYLQQSGPVTTRHFNSRSGRGVVTNTIEKYNPATWLTANRIFGLLIMRGLSVWTLLAVFSLVAVKGLGQNLSLLDALDDEKATPTPKTKPAGGPGAGKGISDLLEDKSTKKPPVLPKDPVKPKLMPDPSFDLGDALEPNDIDGKEKGTSKGGGLFCPLLFGSTVVRPPSLGIEAPAQAGGLASVTNTLLRNRLGNEFTDDDLLDVGRDDTYKPDKGKGGRGGDGGHLGPADDGEPDTMAETGTIAGIVSAVAMALMGAVSGYISYQKKKLCFSIQQSLNADVVKAENPEAVVAQEPQVQQTLLQPPNAEPPTEGNAV</sequence>
<evidence type="ECO:0000256" key="4">
    <source>
        <dbReference type="ARBA" id="ARBA00022692"/>
    </source>
</evidence>